<keyword evidence="1 6" id="KW-0808">Transferase</keyword>
<dbReference type="GO" id="GO:0046872">
    <property type="term" value="F:metal ion binding"/>
    <property type="evidence" value="ECO:0007669"/>
    <property type="project" value="UniProtKB-UniRule"/>
</dbReference>
<comment type="function">
    <text evidence="6">Involved in the regulation of the intracellular balance of NAD and NADP, and is a key enzyme in the biosynthesis of NADP. Catalyzes specifically the phosphorylation on 2'-hydroxyl of the adenosine moiety of NAD to yield NADP.</text>
</comment>
<comment type="similarity">
    <text evidence="6">Belongs to the NAD kinase family.</text>
</comment>
<dbReference type="HAMAP" id="MF_00361">
    <property type="entry name" value="NAD_kinase"/>
    <property type="match status" value="1"/>
</dbReference>
<evidence type="ECO:0000256" key="5">
    <source>
        <dbReference type="ARBA" id="ARBA00047925"/>
    </source>
</evidence>
<dbReference type="InterPro" id="IPR016064">
    <property type="entry name" value="NAD/diacylglycerol_kinase_sf"/>
</dbReference>
<feature type="binding site" evidence="6">
    <location>
        <begin position="149"/>
        <end position="150"/>
    </location>
    <ligand>
        <name>NAD(+)</name>
        <dbReference type="ChEBI" id="CHEBI:57540"/>
    </ligand>
</feature>
<sequence>MKIGIYGQFYHENSEIYIQMLLDILQKKEFEVFIEKEFLGIINHNQEITKNFSELSTFTTLDSSFDVFFSIGGDGTLLKAVTFVQDLGIPIVGINTGRLGFLATIQKEEMAQSLNQILNGEYSISERTVLTVETDSDDGQMIPLNFALNEVAVNRRNTTSMIKVETLVDNRYLTSYWSDGLIVATPTGSTGYSLSCGGPVIEPNTRGLVLTPIAAHNLTARPLVVPDSAVISLKISGREDTFLLSLDSRIATIQNETWIHIKKAHFSIRLLQLNEDSFIKTIRKKLLWGRTSAINKIFELLGFPFTFQPTNNKIFQRLLMNRDK</sequence>
<evidence type="ECO:0000256" key="3">
    <source>
        <dbReference type="ARBA" id="ARBA00022857"/>
    </source>
</evidence>
<dbReference type="GO" id="GO:0006741">
    <property type="term" value="P:NADP+ biosynthetic process"/>
    <property type="evidence" value="ECO:0007669"/>
    <property type="project" value="UniProtKB-UniRule"/>
</dbReference>
<evidence type="ECO:0000256" key="1">
    <source>
        <dbReference type="ARBA" id="ARBA00022679"/>
    </source>
</evidence>
<keyword evidence="4 6" id="KW-0520">NAD</keyword>
<dbReference type="NCBIfam" id="NF002521">
    <property type="entry name" value="PRK01911.1"/>
    <property type="match status" value="1"/>
</dbReference>
<keyword evidence="6" id="KW-0067">ATP-binding</keyword>
<evidence type="ECO:0000313" key="7">
    <source>
        <dbReference type="EMBL" id="QAA81912.1"/>
    </source>
</evidence>
<dbReference type="Pfam" id="PF01513">
    <property type="entry name" value="NAD_kinase"/>
    <property type="match status" value="1"/>
</dbReference>
<feature type="binding site" evidence="6">
    <location>
        <begin position="74"/>
        <end position="75"/>
    </location>
    <ligand>
        <name>NAD(+)</name>
        <dbReference type="ChEBI" id="CHEBI:57540"/>
    </ligand>
</feature>
<dbReference type="EMBL" id="CP034951">
    <property type="protein sequence ID" value="QAA81912.1"/>
    <property type="molecule type" value="Genomic_DNA"/>
</dbReference>
<proteinExistence type="inferred from homology"/>
<dbReference type="RefSeq" id="WP_128250293.1">
    <property type="nucleotide sequence ID" value="NZ_CP034951.1"/>
</dbReference>
<dbReference type="AlphaFoldDB" id="A0A410G3Q8"/>
<comment type="subcellular location">
    <subcellularLocation>
        <location evidence="6">Cytoplasm</location>
    </subcellularLocation>
</comment>
<feature type="binding site" evidence="6">
    <location>
        <position position="179"/>
    </location>
    <ligand>
        <name>NAD(+)</name>
        <dbReference type="ChEBI" id="CHEBI:57540"/>
    </ligand>
</feature>
<dbReference type="GO" id="GO:0003951">
    <property type="term" value="F:NAD+ kinase activity"/>
    <property type="evidence" value="ECO:0007669"/>
    <property type="project" value="UniProtKB-UniRule"/>
</dbReference>
<dbReference type="InterPro" id="IPR017437">
    <property type="entry name" value="ATP-NAD_kinase_PpnK-typ_C"/>
</dbReference>
<dbReference type="Proteomes" id="UP000285517">
    <property type="component" value="Chromosome"/>
</dbReference>
<reference evidence="7 8" key="1">
    <citation type="submission" date="2019-01" db="EMBL/GenBank/DDBJ databases">
        <title>Complete genome sequencing of Aequorivita sp. H23M31.</title>
        <authorList>
            <person name="Bae J.-W."/>
        </authorList>
    </citation>
    <scope>NUCLEOTIDE SEQUENCE [LARGE SCALE GENOMIC DNA]</scope>
    <source>
        <strain evidence="7 8">H23M31</strain>
    </source>
</reference>
<dbReference type="EC" id="2.7.1.23" evidence="6"/>
<dbReference type="SUPFAM" id="SSF111331">
    <property type="entry name" value="NAD kinase/diacylglycerol kinase-like"/>
    <property type="match status" value="1"/>
</dbReference>
<feature type="binding site" evidence="6">
    <location>
        <position position="214"/>
    </location>
    <ligand>
        <name>NAD(+)</name>
        <dbReference type="ChEBI" id="CHEBI:57540"/>
    </ligand>
</feature>
<dbReference type="InterPro" id="IPR017438">
    <property type="entry name" value="ATP-NAD_kinase_N"/>
</dbReference>
<feature type="binding site" evidence="6">
    <location>
        <position position="79"/>
    </location>
    <ligand>
        <name>NAD(+)</name>
        <dbReference type="ChEBI" id="CHEBI:57540"/>
    </ligand>
</feature>
<keyword evidence="8" id="KW-1185">Reference proteome</keyword>
<dbReference type="PANTHER" id="PTHR20275:SF0">
    <property type="entry name" value="NAD KINASE"/>
    <property type="match status" value="1"/>
</dbReference>
<dbReference type="PANTHER" id="PTHR20275">
    <property type="entry name" value="NAD KINASE"/>
    <property type="match status" value="1"/>
</dbReference>
<protein>
    <recommendedName>
        <fullName evidence="6">NAD kinase</fullName>
        <ecNumber evidence="6">2.7.1.23</ecNumber>
    </recommendedName>
    <alternativeName>
        <fullName evidence="6">ATP-dependent NAD kinase</fullName>
    </alternativeName>
</protein>
<gene>
    <name evidence="6" type="primary">nadK</name>
    <name evidence="7" type="ORF">EI546_09335</name>
</gene>
<dbReference type="KEGG" id="aev:EI546_09335"/>
<evidence type="ECO:0000256" key="2">
    <source>
        <dbReference type="ARBA" id="ARBA00022777"/>
    </source>
</evidence>
<dbReference type="Gene3D" id="3.40.50.10330">
    <property type="entry name" value="Probable inorganic polyphosphate/atp-NAD kinase, domain 1"/>
    <property type="match status" value="1"/>
</dbReference>
<evidence type="ECO:0000256" key="6">
    <source>
        <dbReference type="HAMAP-Rule" id="MF_00361"/>
    </source>
</evidence>
<comment type="caution">
    <text evidence="6">Lacks conserved residue(s) required for the propagation of feature annotation.</text>
</comment>
<keyword evidence="2 6" id="KW-0418">Kinase</keyword>
<dbReference type="GO" id="GO:0005524">
    <property type="term" value="F:ATP binding"/>
    <property type="evidence" value="ECO:0007669"/>
    <property type="project" value="UniProtKB-KW"/>
</dbReference>
<organism evidence="7 8">
    <name type="scientific">Aequorivita ciconiae</name>
    <dbReference type="NCBI Taxonomy" id="2494375"/>
    <lineage>
        <taxon>Bacteria</taxon>
        <taxon>Pseudomonadati</taxon>
        <taxon>Bacteroidota</taxon>
        <taxon>Flavobacteriia</taxon>
        <taxon>Flavobacteriales</taxon>
        <taxon>Flavobacteriaceae</taxon>
        <taxon>Aequorivita</taxon>
    </lineage>
</organism>
<keyword evidence="6" id="KW-0547">Nucleotide-binding</keyword>
<accession>A0A410G3Q8</accession>
<name>A0A410G3Q8_9FLAO</name>
<dbReference type="Gene3D" id="2.60.200.30">
    <property type="entry name" value="Probable inorganic polyphosphate/atp-NAD kinase, domain 2"/>
    <property type="match status" value="1"/>
</dbReference>
<feature type="binding site" evidence="6">
    <location>
        <begin position="190"/>
        <end position="195"/>
    </location>
    <ligand>
        <name>NAD(+)</name>
        <dbReference type="ChEBI" id="CHEBI:57540"/>
    </ligand>
</feature>
<feature type="active site" description="Proton acceptor" evidence="6">
    <location>
        <position position="74"/>
    </location>
</feature>
<comment type="catalytic activity">
    <reaction evidence="5 6">
        <text>NAD(+) + ATP = ADP + NADP(+) + H(+)</text>
        <dbReference type="Rhea" id="RHEA:18629"/>
        <dbReference type="ChEBI" id="CHEBI:15378"/>
        <dbReference type="ChEBI" id="CHEBI:30616"/>
        <dbReference type="ChEBI" id="CHEBI:57540"/>
        <dbReference type="ChEBI" id="CHEBI:58349"/>
        <dbReference type="ChEBI" id="CHEBI:456216"/>
        <dbReference type="EC" id="2.7.1.23"/>
    </reaction>
</comment>
<dbReference type="Pfam" id="PF20143">
    <property type="entry name" value="NAD_kinase_C"/>
    <property type="match status" value="1"/>
</dbReference>
<keyword evidence="3 6" id="KW-0521">NADP</keyword>
<comment type="cofactor">
    <cofactor evidence="6">
        <name>a divalent metal cation</name>
        <dbReference type="ChEBI" id="CHEBI:60240"/>
    </cofactor>
</comment>
<dbReference type="GO" id="GO:0051287">
    <property type="term" value="F:NAD binding"/>
    <property type="evidence" value="ECO:0007669"/>
    <property type="project" value="UniProtKB-ARBA"/>
</dbReference>
<dbReference type="GO" id="GO:0019674">
    <property type="term" value="P:NAD+ metabolic process"/>
    <property type="evidence" value="ECO:0007669"/>
    <property type="project" value="InterPro"/>
</dbReference>
<dbReference type="OrthoDB" id="9774737at2"/>
<keyword evidence="6" id="KW-0963">Cytoplasm</keyword>
<evidence type="ECO:0000256" key="4">
    <source>
        <dbReference type="ARBA" id="ARBA00023027"/>
    </source>
</evidence>
<dbReference type="InterPro" id="IPR002504">
    <property type="entry name" value="NADK"/>
</dbReference>
<evidence type="ECO:0000313" key="8">
    <source>
        <dbReference type="Proteomes" id="UP000285517"/>
    </source>
</evidence>
<dbReference type="GO" id="GO:0005737">
    <property type="term" value="C:cytoplasm"/>
    <property type="evidence" value="ECO:0007669"/>
    <property type="project" value="UniProtKB-SubCell"/>
</dbReference>